<reference evidence="1 2" key="1">
    <citation type="journal article" date="2009" name="Stand. Genomic Sci.">
        <title>Complete genome sequence of Stackebrandtia nassauensis type strain (LLR-40K-21).</title>
        <authorList>
            <person name="Munk C."/>
            <person name="Lapidus A."/>
            <person name="Copeland A."/>
            <person name="Jando M."/>
            <person name="Mayilraj S."/>
            <person name="Glavina Del Rio T."/>
            <person name="Nolan M."/>
            <person name="Chen F."/>
            <person name="Lucas S."/>
            <person name="Tice H."/>
            <person name="Cheng J.F."/>
            <person name="Han C."/>
            <person name="Detter J.C."/>
            <person name="Bruce D."/>
            <person name="Goodwin L."/>
            <person name="Chain P."/>
            <person name="Pitluck S."/>
            <person name="Goker M."/>
            <person name="Ovchinikova G."/>
            <person name="Pati A."/>
            <person name="Ivanova N."/>
            <person name="Mavromatis K."/>
            <person name="Chen A."/>
            <person name="Palaniappan K."/>
            <person name="Land M."/>
            <person name="Hauser L."/>
            <person name="Chang Y.J."/>
            <person name="Jeffries C.D."/>
            <person name="Bristow J."/>
            <person name="Eisen J.A."/>
            <person name="Markowitz V."/>
            <person name="Hugenholtz P."/>
            <person name="Kyrpides N.C."/>
            <person name="Klenk H.P."/>
        </authorList>
    </citation>
    <scope>NUCLEOTIDE SEQUENCE [LARGE SCALE GENOMIC DNA]</scope>
    <source>
        <strain evidence="2">DSM 44728 / CIP 108903 / NRRL B-16338 / NBRC 102104 / LLR-40K-21</strain>
    </source>
</reference>
<proteinExistence type="predicted"/>
<organism evidence="1 2">
    <name type="scientific">Stackebrandtia nassauensis (strain DSM 44728 / CIP 108903 / NRRL B-16338 / NBRC 102104 / LLR-40K-21)</name>
    <dbReference type="NCBI Taxonomy" id="446470"/>
    <lineage>
        <taxon>Bacteria</taxon>
        <taxon>Bacillati</taxon>
        <taxon>Actinomycetota</taxon>
        <taxon>Actinomycetes</taxon>
        <taxon>Glycomycetales</taxon>
        <taxon>Glycomycetaceae</taxon>
        <taxon>Stackebrandtia</taxon>
    </lineage>
</organism>
<keyword evidence="2" id="KW-1185">Reference proteome</keyword>
<accession>D3Q4L8</accession>
<sequence>MYDIPESERQRIRGAQAGPFVPLVDWEANPFADPPRSQPYDAELPLRGFASEKALADRVLARLEPWFVIDREVRGTHCCGKHLRVDAMLRPRNAQVWADPDVAFGVEFKQPPLQAGENAYTKWLAQAVDYTHVDWDNYGHRLIFTCPGAAAWLDTAPAPNPHADPNRRRDVHIAKRLAGQLNLGELVLRWSSGLTFLLNGENIWSERFDVSNGRSWKLRRKIGSR</sequence>
<protein>
    <submittedName>
        <fullName evidence="1">Uncharacterized protein</fullName>
    </submittedName>
</protein>
<dbReference type="HOGENOM" id="CLU_1229265_0_0_11"/>
<name>D3Q4L8_STANL</name>
<gene>
    <name evidence="1" type="ordered locus">Snas_0463</name>
</gene>
<evidence type="ECO:0000313" key="2">
    <source>
        <dbReference type="Proteomes" id="UP000000844"/>
    </source>
</evidence>
<dbReference type="OrthoDB" id="4350764at2"/>
<evidence type="ECO:0000313" key="1">
    <source>
        <dbReference type="EMBL" id="ADD40178.1"/>
    </source>
</evidence>
<dbReference type="AlphaFoldDB" id="D3Q4L8"/>
<dbReference type="Proteomes" id="UP000000844">
    <property type="component" value="Chromosome"/>
</dbReference>
<dbReference type="EMBL" id="CP001778">
    <property type="protein sequence ID" value="ADD40178.1"/>
    <property type="molecule type" value="Genomic_DNA"/>
</dbReference>
<dbReference type="RefSeq" id="WP_013015749.1">
    <property type="nucleotide sequence ID" value="NC_013947.1"/>
</dbReference>
<dbReference type="KEGG" id="sna:Snas_0463"/>